<accession>A0A1B1TD68</accession>
<evidence type="ECO:0000313" key="1">
    <source>
        <dbReference type="EMBL" id="ANV80203.1"/>
    </source>
</evidence>
<dbReference type="AlphaFoldDB" id="A0A1B1TD68"/>
<name>A0A1B1TD68_9ARCH</name>
<sequence>MSESGDIVKFQRWLQSQLSEAESIEDPKEKKRRILRIDAALSETIFFRELLETIDNVIESPFVQRETPVRNNEKHELTPKQNNSLTCSKCNGEIDPELKFCLLCGEY</sequence>
<dbReference type="EMBL" id="KP211877">
    <property type="protein sequence ID" value="ANV80203.1"/>
    <property type="molecule type" value="Genomic_DNA"/>
</dbReference>
<reference evidence="1" key="2">
    <citation type="submission" date="2016-12" db="EMBL/GenBank/DDBJ databases">
        <authorList>
            <person name="Song W.-J."/>
            <person name="Kurnit D.M."/>
        </authorList>
    </citation>
    <scope>NUCLEOTIDE SEQUENCE</scope>
</reference>
<reference evidence="1" key="1">
    <citation type="journal article" date="2015" name="ISME J.">
        <title>A new class of marine Euryarchaeota group II from the Mediterranean deep chlorophyll maximum.</title>
        <authorList>
            <person name="Martin-Cuadrado A.B."/>
            <person name="Garcia-Heredia I."/>
            <person name="Molto A.G."/>
            <person name="Lopez-Ubeda R."/>
            <person name="Kimes N."/>
            <person name="Lopez-Garcia P."/>
            <person name="Moreira D."/>
            <person name="Rodriguez-Valera F."/>
        </authorList>
    </citation>
    <scope>NUCLEOTIDE SEQUENCE</scope>
</reference>
<proteinExistence type="predicted"/>
<protein>
    <submittedName>
        <fullName evidence="1">Uncharacterized protein</fullName>
    </submittedName>
</protein>
<organism evidence="1">
    <name type="scientific">uncultured Poseidoniia archaeon</name>
    <dbReference type="NCBI Taxonomy" id="1697135"/>
    <lineage>
        <taxon>Archaea</taxon>
        <taxon>Methanobacteriati</taxon>
        <taxon>Thermoplasmatota</taxon>
        <taxon>Candidatus Poseidoniia</taxon>
        <taxon>environmental samples</taxon>
    </lineage>
</organism>